<name>A0A0L8HQX7_OCTBM</name>
<organism evidence="1">
    <name type="scientific">Octopus bimaculoides</name>
    <name type="common">California two-spotted octopus</name>
    <dbReference type="NCBI Taxonomy" id="37653"/>
    <lineage>
        <taxon>Eukaryota</taxon>
        <taxon>Metazoa</taxon>
        <taxon>Spiralia</taxon>
        <taxon>Lophotrochozoa</taxon>
        <taxon>Mollusca</taxon>
        <taxon>Cephalopoda</taxon>
        <taxon>Coleoidea</taxon>
        <taxon>Octopodiformes</taxon>
        <taxon>Octopoda</taxon>
        <taxon>Incirrata</taxon>
        <taxon>Octopodidae</taxon>
        <taxon>Octopus</taxon>
    </lineage>
</organism>
<gene>
    <name evidence="1" type="ORF">OCBIM_22009738mg</name>
</gene>
<accession>A0A0L8HQX7</accession>
<sequence length="71" mass="8842">MESKIQELRKRFKIGTILRVQVLLLCNLYNWFQRERDRKSEREKEYMYDIKRGCVALELKTAHHYYLVYID</sequence>
<protein>
    <recommendedName>
        <fullName evidence="2">Homeobox domain-containing protein</fullName>
    </recommendedName>
</protein>
<evidence type="ECO:0008006" key="2">
    <source>
        <dbReference type="Google" id="ProtNLM"/>
    </source>
</evidence>
<evidence type="ECO:0000313" key="1">
    <source>
        <dbReference type="EMBL" id="KOF91145.1"/>
    </source>
</evidence>
<reference evidence="1" key="1">
    <citation type="submission" date="2015-07" db="EMBL/GenBank/DDBJ databases">
        <title>MeaNS - Measles Nucleotide Surveillance Program.</title>
        <authorList>
            <person name="Tran T."/>
            <person name="Druce J."/>
        </authorList>
    </citation>
    <scope>NUCLEOTIDE SEQUENCE</scope>
    <source>
        <strain evidence="1">UCB-OBI-ISO-001</strain>
        <tissue evidence="1">Gonad</tissue>
    </source>
</reference>
<dbReference type="EMBL" id="KQ417609">
    <property type="protein sequence ID" value="KOF91145.1"/>
    <property type="molecule type" value="Genomic_DNA"/>
</dbReference>
<dbReference type="AlphaFoldDB" id="A0A0L8HQX7"/>
<proteinExistence type="predicted"/>